<keyword evidence="1" id="KW-0805">Transcription regulation</keyword>
<keyword evidence="3" id="KW-0804">Transcription</keyword>
<evidence type="ECO:0000313" key="5">
    <source>
        <dbReference type="EMBL" id="AZG47396.1"/>
    </source>
</evidence>
<dbReference type="InterPro" id="IPR018060">
    <property type="entry name" value="HTH_AraC"/>
</dbReference>
<dbReference type="Gene3D" id="3.40.50.880">
    <property type="match status" value="1"/>
</dbReference>
<dbReference type="Pfam" id="PF12833">
    <property type="entry name" value="HTH_18"/>
    <property type="match status" value="1"/>
</dbReference>
<dbReference type="RefSeq" id="WP_124709764.1">
    <property type="nucleotide sequence ID" value="NZ_CP033972.1"/>
</dbReference>
<keyword evidence="6" id="KW-1185">Reference proteome</keyword>
<dbReference type="InterPro" id="IPR002818">
    <property type="entry name" value="DJ-1/PfpI"/>
</dbReference>
<name>A0A3G8JR72_9ACTN</name>
<dbReference type="GO" id="GO:0043565">
    <property type="term" value="F:sequence-specific DNA binding"/>
    <property type="evidence" value="ECO:0007669"/>
    <property type="project" value="InterPro"/>
</dbReference>
<dbReference type="GO" id="GO:0003700">
    <property type="term" value="F:DNA-binding transcription factor activity"/>
    <property type="evidence" value="ECO:0007669"/>
    <property type="project" value="InterPro"/>
</dbReference>
<evidence type="ECO:0000256" key="3">
    <source>
        <dbReference type="ARBA" id="ARBA00023163"/>
    </source>
</evidence>
<dbReference type="EMBL" id="CP033972">
    <property type="protein sequence ID" value="AZG47396.1"/>
    <property type="molecule type" value="Genomic_DNA"/>
</dbReference>
<dbReference type="Proteomes" id="UP000271469">
    <property type="component" value="Chromosome"/>
</dbReference>
<proteinExistence type="predicted"/>
<dbReference type="Gene3D" id="1.10.10.60">
    <property type="entry name" value="Homeodomain-like"/>
    <property type="match status" value="1"/>
</dbReference>
<dbReference type="PROSITE" id="PS01124">
    <property type="entry name" value="HTH_ARAC_FAMILY_2"/>
    <property type="match status" value="1"/>
</dbReference>
<dbReference type="InterPro" id="IPR009057">
    <property type="entry name" value="Homeodomain-like_sf"/>
</dbReference>
<dbReference type="OrthoDB" id="4350011at2"/>
<feature type="domain" description="HTH araC/xylS-type" evidence="4">
    <location>
        <begin position="214"/>
        <end position="312"/>
    </location>
</feature>
<dbReference type="PROSITE" id="PS00041">
    <property type="entry name" value="HTH_ARAC_FAMILY_1"/>
    <property type="match status" value="1"/>
</dbReference>
<dbReference type="InterPro" id="IPR018062">
    <property type="entry name" value="HTH_AraC-typ_CS"/>
</dbReference>
<dbReference type="PANTHER" id="PTHR43130">
    <property type="entry name" value="ARAC-FAMILY TRANSCRIPTIONAL REGULATOR"/>
    <property type="match status" value="1"/>
</dbReference>
<protein>
    <submittedName>
        <fullName evidence="5">HTH-type transcriptional regulator CdhR</fullName>
    </submittedName>
</protein>
<dbReference type="SUPFAM" id="SSF46689">
    <property type="entry name" value="Homeodomain-like"/>
    <property type="match status" value="2"/>
</dbReference>
<dbReference type="InterPro" id="IPR052158">
    <property type="entry name" value="INH-QAR"/>
</dbReference>
<dbReference type="SUPFAM" id="SSF52317">
    <property type="entry name" value="Class I glutamine amidotransferase-like"/>
    <property type="match status" value="1"/>
</dbReference>
<gene>
    <name evidence="5" type="primary">cdhR_3</name>
    <name evidence="5" type="ORF">D7316_04005</name>
</gene>
<sequence length="315" mass="34239">MLNKVAVLLFRRVALFEFGVVNEVFGLDRTDDGVPPFEFLIGSPEPGVPLSIGNGAFVVPPHALEECLDADLVAIPGGSTEPDFPPEILDTLRTVVDNGGRVLTVCSGAFAAGAAGLLDGRRCTTHWRYGAELAQQYPKAIVDTDVLFVDDGPVTTSAGTAAGIDASLHLVRAEFGPEVANRIARRMVVPPHRDGGQRQFVEAPVPECESDGFAAVLQWMIEHLDTDIAVDDLAERMHMSTRTFARRFVDEVGVSPHKWLTEQRVLHARRLLESTGLPVDVVAEQVGFASATLLRHHFNAAVGVSPTIYRRRFAR</sequence>
<evidence type="ECO:0000256" key="2">
    <source>
        <dbReference type="ARBA" id="ARBA00023125"/>
    </source>
</evidence>
<reference evidence="5 6" key="1">
    <citation type="submission" date="2018-11" db="EMBL/GenBank/DDBJ databases">
        <title>Gordonia insulae sp. nov., isolated from an island soil.</title>
        <authorList>
            <person name="Kim Y.S."/>
            <person name="Kim S.B."/>
        </authorList>
    </citation>
    <scope>NUCLEOTIDE SEQUENCE [LARGE SCALE GENOMIC DNA]</scope>
    <source>
        <strain evidence="5 6">MMS17-SY073</strain>
    </source>
</reference>
<keyword evidence="2" id="KW-0238">DNA-binding</keyword>
<dbReference type="KEGG" id="gom:D7316_04005"/>
<dbReference type="SMART" id="SM00342">
    <property type="entry name" value="HTH_ARAC"/>
    <property type="match status" value="1"/>
</dbReference>
<dbReference type="CDD" id="cd03137">
    <property type="entry name" value="GATase1_AraC_1"/>
    <property type="match status" value="1"/>
</dbReference>
<evidence type="ECO:0000313" key="6">
    <source>
        <dbReference type="Proteomes" id="UP000271469"/>
    </source>
</evidence>
<dbReference type="PANTHER" id="PTHR43130:SF3">
    <property type="entry name" value="HTH-TYPE TRANSCRIPTIONAL REGULATOR RV1931C"/>
    <property type="match status" value="1"/>
</dbReference>
<organism evidence="5 6">
    <name type="scientific">Gordonia insulae</name>
    <dbReference type="NCBI Taxonomy" id="2420509"/>
    <lineage>
        <taxon>Bacteria</taxon>
        <taxon>Bacillati</taxon>
        <taxon>Actinomycetota</taxon>
        <taxon>Actinomycetes</taxon>
        <taxon>Mycobacteriales</taxon>
        <taxon>Gordoniaceae</taxon>
        <taxon>Gordonia</taxon>
    </lineage>
</organism>
<accession>A0A3G8JR72</accession>
<dbReference type="InterPro" id="IPR029062">
    <property type="entry name" value="Class_I_gatase-like"/>
</dbReference>
<dbReference type="AlphaFoldDB" id="A0A3G8JR72"/>
<evidence type="ECO:0000259" key="4">
    <source>
        <dbReference type="PROSITE" id="PS01124"/>
    </source>
</evidence>
<dbReference type="Pfam" id="PF01965">
    <property type="entry name" value="DJ-1_PfpI"/>
    <property type="match status" value="1"/>
</dbReference>
<evidence type="ECO:0000256" key="1">
    <source>
        <dbReference type="ARBA" id="ARBA00023015"/>
    </source>
</evidence>